<feature type="compositionally biased region" description="Low complexity" evidence="1">
    <location>
        <begin position="64"/>
        <end position="75"/>
    </location>
</feature>
<name>A0A933RTG7_RHOPL</name>
<evidence type="ECO:0000256" key="1">
    <source>
        <dbReference type="SAM" id="MobiDB-lite"/>
    </source>
</evidence>
<protein>
    <submittedName>
        <fullName evidence="3">Uncharacterized protein</fullName>
    </submittedName>
</protein>
<evidence type="ECO:0000313" key="3">
    <source>
        <dbReference type="EMBL" id="MBI5128008.1"/>
    </source>
</evidence>
<sequence>MTTSRSTIFGIATLAAASLLAAPALANNQDQHGSVSAAPSNGCSSYMKAPDGSWTRIPCEEAGARASAAKRSSTRTSEKSE</sequence>
<keyword evidence="2" id="KW-0732">Signal</keyword>
<organism evidence="3 4">
    <name type="scientific">Rhodopseudomonas palustris</name>
    <dbReference type="NCBI Taxonomy" id="1076"/>
    <lineage>
        <taxon>Bacteria</taxon>
        <taxon>Pseudomonadati</taxon>
        <taxon>Pseudomonadota</taxon>
        <taxon>Alphaproteobacteria</taxon>
        <taxon>Hyphomicrobiales</taxon>
        <taxon>Nitrobacteraceae</taxon>
        <taxon>Rhodopseudomonas</taxon>
    </lineage>
</organism>
<reference evidence="3" key="1">
    <citation type="submission" date="2020-07" db="EMBL/GenBank/DDBJ databases">
        <title>Huge and variable diversity of episymbiotic CPR bacteria and DPANN archaea in groundwater ecosystems.</title>
        <authorList>
            <person name="He C.Y."/>
            <person name="Keren R."/>
            <person name="Whittaker M."/>
            <person name="Farag I.F."/>
            <person name="Doudna J."/>
            <person name="Cate J.H.D."/>
            <person name="Banfield J.F."/>
        </authorList>
    </citation>
    <scope>NUCLEOTIDE SEQUENCE</scope>
    <source>
        <strain evidence="3">NC_groundwater_1818_Pr3_B-0.1um_66_35</strain>
    </source>
</reference>
<feature type="region of interest" description="Disordered" evidence="1">
    <location>
        <begin position="58"/>
        <end position="81"/>
    </location>
</feature>
<proteinExistence type="predicted"/>
<gene>
    <name evidence="3" type="ORF">HZA66_01075</name>
</gene>
<evidence type="ECO:0000256" key="2">
    <source>
        <dbReference type="SAM" id="SignalP"/>
    </source>
</evidence>
<dbReference type="Proteomes" id="UP000782519">
    <property type="component" value="Unassembled WGS sequence"/>
</dbReference>
<accession>A0A933RTG7</accession>
<comment type="caution">
    <text evidence="3">The sequence shown here is derived from an EMBL/GenBank/DDBJ whole genome shotgun (WGS) entry which is preliminary data.</text>
</comment>
<feature type="signal peptide" evidence="2">
    <location>
        <begin position="1"/>
        <end position="26"/>
    </location>
</feature>
<feature type="chain" id="PRO_5037804124" evidence="2">
    <location>
        <begin position="27"/>
        <end position="81"/>
    </location>
</feature>
<dbReference type="EMBL" id="JACRJB010000004">
    <property type="protein sequence ID" value="MBI5128008.1"/>
    <property type="molecule type" value="Genomic_DNA"/>
</dbReference>
<dbReference type="AlphaFoldDB" id="A0A933RTG7"/>
<evidence type="ECO:0000313" key="4">
    <source>
        <dbReference type="Proteomes" id="UP000782519"/>
    </source>
</evidence>